<feature type="region of interest" description="Disordered" evidence="5">
    <location>
        <begin position="140"/>
        <end position="290"/>
    </location>
</feature>
<dbReference type="GO" id="GO:0043625">
    <property type="term" value="C:delta DNA polymerase complex"/>
    <property type="evidence" value="ECO:0007669"/>
    <property type="project" value="InterPro"/>
</dbReference>
<gene>
    <name evidence="6" type="ORF">M0812_02640</name>
</gene>
<evidence type="ECO:0000256" key="1">
    <source>
        <dbReference type="ARBA" id="ARBA00004123"/>
    </source>
</evidence>
<protein>
    <recommendedName>
        <fullName evidence="2">DNA polymerase delta subunit 3</fullName>
    </recommendedName>
</protein>
<organism evidence="6 7">
    <name type="scientific">Anaeramoeba flamelloides</name>
    <dbReference type="NCBI Taxonomy" id="1746091"/>
    <lineage>
        <taxon>Eukaryota</taxon>
        <taxon>Metamonada</taxon>
        <taxon>Anaeramoebidae</taxon>
        <taxon>Anaeramoeba</taxon>
    </lineage>
</organism>
<dbReference type="InterPro" id="IPR019038">
    <property type="entry name" value="POLD3"/>
</dbReference>
<evidence type="ECO:0000256" key="4">
    <source>
        <dbReference type="ARBA" id="ARBA00023242"/>
    </source>
</evidence>
<evidence type="ECO:0000256" key="5">
    <source>
        <dbReference type="SAM" id="MobiDB-lite"/>
    </source>
</evidence>
<name>A0AAV7YRA9_9EUKA</name>
<dbReference type="GO" id="GO:0006297">
    <property type="term" value="P:nucleotide-excision repair, DNA gap filling"/>
    <property type="evidence" value="ECO:0007669"/>
    <property type="project" value="TreeGrafter"/>
</dbReference>
<feature type="compositionally biased region" description="Basic residues" evidence="5">
    <location>
        <begin position="255"/>
        <end position="275"/>
    </location>
</feature>
<dbReference type="EMBL" id="JANTQA010000048">
    <property type="protein sequence ID" value="KAJ3430965.1"/>
    <property type="molecule type" value="Genomic_DNA"/>
</dbReference>
<comment type="subcellular location">
    <subcellularLocation>
        <location evidence="1">Nucleus</location>
    </subcellularLocation>
</comment>
<reference evidence="6" key="1">
    <citation type="submission" date="2022-08" db="EMBL/GenBank/DDBJ databases">
        <title>Novel sulphate-reducing endosymbionts in the free-living metamonad Anaeramoeba.</title>
        <authorList>
            <person name="Jerlstrom-Hultqvist J."/>
            <person name="Cepicka I."/>
            <person name="Gallot-Lavallee L."/>
            <person name="Salas-Leiva D."/>
            <person name="Curtis B.A."/>
            <person name="Zahonova K."/>
            <person name="Pipaliya S."/>
            <person name="Dacks J."/>
            <person name="Roger A.J."/>
        </authorList>
    </citation>
    <scope>NUCLEOTIDE SEQUENCE</scope>
    <source>
        <strain evidence="6">Busselton2</strain>
    </source>
</reference>
<dbReference type="GO" id="GO:1904161">
    <property type="term" value="P:DNA synthesis involved in UV-damage excision repair"/>
    <property type="evidence" value="ECO:0007669"/>
    <property type="project" value="TreeGrafter"/>
</dbReference>
<feature type="compositionally biased region" description="Low complexity" evidence="5">
    <location>
        <begin position="163"/>
        <end position="175"/>
    </location>
</feature>
<sequence length="290" mass="33969">MERQFQIISGKIFSNNENVTHRWVSENFFLPTNQAKDLLYKFYLQNKERLTALFVVILLEGNNRKVRLVEGSDKESVNKQFSCSNAQIYSLQENIPQDLNKICENDHQTYKQLFLNKSDQSSEKKLNFFNNKWGNIKFNGGKIVRNSQSKQTTPKINNQKPIKSNNKNNRLNKTNQSQNTRTKVPVIKKEPIINKKPIKQKTLESSFKKQQNGNKSQRKRKIFEDSGSESEEEQMEEETSMKQEAKKTRTLKNPPKMKKTQPTKRTPQRKTKKLVQKGIMSFFSSSKKKK</sequence>
<dbReference type="Gene3D" id="3.90.1030.20">
    <property type="entry name" value="DNA polymerase delta, p66 (Cdc27) subunit, wHTH domain"/>
    <property type="match status" value="1"/>
</dbReference>
<dbReference type="PANTHER" id="PTHR17598">
    <property type="entry name" value="DNA POLYMERASE DELTA SUBUNIT 3"/>
    <property type="match status" value="1"/>
</dbReference>
<keyword evidence="4" id="KW-0539">Nucleus</keyword>
<dbReference type="PANTHER" id="PTHR17598:SF13">
    <property type="entry name" value="DNA POLYMERASE DELTA SUBUNIT 3"/>
    <property type="match status" value="1"/>
</dbReference>
<keyword evidence="3" id="KW-0235">DNA replication</keyword>
<feature type="compositionally biased region" description="Acidic residues" evidence="5">
    <location>
        <begin position="226"/>
        <end position="238"/>
    </location>
</feature>
<proteinExistence type="predicted"/>
<feature type="compositionally biased region" description="Polar residues" evidence="5">
    <location>
        <begin position="203"/>
        <end position="215"/>
    </location>
</feature>
<dbReference type="GO" id="GO:0003887">
    <property type="term" value="F:DNA-directed DNA polymerase activity"/>
    <property type="evidence" value="ECO:0007669"/>
    <property type="project" value="TreeGrafter"/>
</dbReference>
<dbReference type="Proteomes" id="UP001146793">
    <property type="component" value="Unassembled WGS sequence"/>
</dbReference>
<evidence type="ECO:0000313" key="6">
    <source>
        <dbReference type="EMBL" id="KAJ3430965.1"/>
    </source>
</evidence>
<comment type="caution">
    <text evidence="6">The sequence shown here is derived from an EMBL/GenBank/DDBJ whole genome shotgun (WGS) entry which is preliminary data.</text>
</comment>
<dbReference type="InterPro" id="IPR041913">
    <property type="entry name" value="POLD3_sf"/>
</dbReference>
<evidence type="ECO:0000256" key="3">
    <source>
        <dbReference type="ARBA" id="ARBA00022705"/>
    </source>
</evidence>
<dbReference type="GO" id="GO:0006271">
    <property type="term" value="P:DNA strand elongation involved in DNA replication"/>
    <property type="evidence" value="ECO:0007669"/>
    <property type="project" value="TreeGrafter"/>
</dbReference>
<accession>A0AAV7YRA9</accession>
<evidence type="ECO:0000256" key="2">
    <source>
        <dbReference type="ARBA" id="ARBA00017589"/>
    </source>
</evidence>
<feature type="compositionally biased region" description="Low complexity" evidence="5">
    <location>
        <begin position="281"/>
        <end position="290"/>
    </location>
</feature>
<feature type="compositionally biased region" description="Polar residues" evidence="5">
    <location>
        <begin position="145"/>
        <end position="162"/>
    </location>
</feature>
<dbReference type="AlphaFoldDB" id="A0AAV7YRA9"/>
<evidence type="ECO:0000313" key="7">
    <source>
        <dbReference type="Proteomes" id="UP001146793"/>
    </source>
</evidence>